<dbReference type="RefSeq" id="WP_348947738.1">
    <property type="nucleotide sequence ID" value="NZ_JBDZYD010000002.1"/>
</dbReference>
<sequence>MTSSQPAQKLVPATEPLNAGDKLAFVLQAVRADPDTLQRMKDDQLIDFIRDIEGEISKLQALQLRAIADLSVRRRRTPSAASEVALALSITEHRASAIVSAANALIARLPRMLNLMDDGKLDLYRAMKVTDATAWLSRERVRVVDAKLEDRVPGRNATQVRRAAAHAAAKADPEGAALRTERKLMERRFSMHHQDTGVTHLSVNNAPTEKATAAFVRIDQAARALKTPDEPRTLDQLRADVAMDLLLSGTGGPGARTEVFLHIDLDTYLNLSESPATLAGRGSLAAAVARHIIGGPDTALRRVLTDPRSGQAIELSPARHRLERDEFIRVRDQECRQPGCTRPAQSCDVEDTRTAGQADGVADQPVTYCSRHRKLKGQPGWDYEVTPDGTVNVATPAEKVYSTTPPAQHTTRWRAKRVLKKPKK</sequence>
<name>A0ABV0L7W1_9PSEU</name>
<comment type="caution">
    <text evidence="3">The sequence shown here is derived from an EMBL/GenBank/DDBJ whole genome shotgun (WGS) entry which is preliminary data.</text>
</comment>
<protein>
    <submittedName>
        <fullName evidence="3">DUF222 domain-containing protein</fullName>
    </submittedName>
</protein>
<proteinExistence type="predicted"/>
<dbReference type="Pfam" id="PF02720">
    <property type="entry name" value="DUF222"/>
    <property type="match status" value="1"/>
</dbReference>
<evidence type="ECO:0000256" key="1">
    <source>
        <dbReference type="SAM" id="MobiDB-lite"/>
    </source>
</evidence>
<evidence type="ECO:0000259" key="2">
    <source>
        <dbReference type="Pfam" id="PF02720"/>
    </source>
</evidence>
<dbReference type="Proteomes" id="UP001440984">
    <property type="component" value="Unassembled WGS sequence"/>
</dbReference>
<keyword evidence="4" id="KW-1185">Reference proteome</keyword>
<accession>A0ABV0L7W1</accession>
<reference evidence="3 4" key="1">
    <citation type="submission" date="2024-05" db="EMBL/GenBank/DDBJ databases">
        <authorList>
            <person name="Zhao H."/>
            <person name="Xu Y."/>
            <person name="Lin S."/>
            <person name="Spain J.C."/>
            <person name="Zhou N.-Y."/>
        </authorList>
    </citation>
    <scope>NUCLEOTIDE SEQUENCE [LARGE SCALE GENOMIC DNA]</scope>
    <source>
        <strain evidence="3 4">NEAU-NG30</strain>
    </source>
</reference>
<gene>
    <name evidence="3" type="ORF">ABJI51_04860</name>
</gene>
<feature type="domain" description="DUF222" evidence="2">
    <location>
        <begin position="77"/>
        <end position="246"/>
    </location>
</feature>
<dbReference type="EMBL" id="JBDZYD010000002">
    <property type="protein sequence ID" value="MEQ0558392.1"/>
    <property type="molecule type" value="Genomic_DNA"/>
</dbReference>
<feature type="compositionally biased region" description="Basic residues" evidence="1">
    <location>
        <begin position="411"/>
        <end position="424"/>
    </location>
</feature>
<evidence type="ECO:0000313" key="4">
    <source>
        <dbReference type="Proteomes" id="UP001440984"/>
    </source>
</evidence>
<evidence type="ECO:0000313" key="3">
    <source>
        <dbReference type="EMBL" id="MEQ0558392.1"/>
    </source>
</evidence>
<organism evidence="3 4">
    <name type="scientific">Amycolatopsis melonis</name>
    <dbReference type="NCBI Taxonomy" id="3156488"/>
    <lineage>
        <taxon>Bacteria</taxon>
        <taxon>Bacillati</taxon>
        <taxon>Actinomycetota</taxon>
        <taxon>Actinomycetes</taxon>
        <taxon>Pseudonocardiales</taxon>
        <taxon>Pseudonocardiaceae</taxon>
        <taxon>Amycolatopsis</taxon>
    </lineage>
</organism>
<feature type="region of interest" description="Disordered" evidence="1">
    <location>
        <begin position="403"/>
        <end position="424"/>
    </location>
</feature>
<dbReference type="InterPro" id="IPR003870">
    <property type="entry name" value="DUF222"/>
</dbReference>